<dbReference type="InterPro" id="IPR032675">
    <property type="entry name" value="LRR_dom_sf"/>
</dbReference>
<dbReference type="InterPro" id="IPR050328">
    <property type="entry name" value="Dev_Immune_Receptor"/>
</dbReference>
<name>A0AA38I8B0_9CUCU</name>
<evidence type="ECO:0000313" key="4">
    <source>
        <dbReference type="Proteomes" id="UP001168821"/>
    </source>
</evidence>
<protein>
    <submittedName>
        <fullName evidence="3">Uncharacterized protein</fullName>
    </submittedName>
</protein>
<organism evidence="3 4">
    <name type="scientific">Zophobas morio</name>
    <dbReference type="NCBI Taxonomy" id="2755281"/>
    <lineage>
        <taxon>Eukaryota</taxon>
        <taxon>Metazoa</taxon>
        <taxon>Ecdysozoa</taxon>
        <taxon>Arthropoda</taxon>
        <taxon>Hexapoda</taxon>
        <taxon>Insecta</taxon>
        <taxon>Pterygota</taxon>
        <taxon>Neoptera</taxon>
        <taxon>Endopterygota</taxon>
        <taxon>Coleoptera</taxon>
        <taxon>Polyphaga</taxon>
        <taxon>Cucujiformia</taxon>
        <taxon>Tenebrionidae</taxon>
        <taxon>Zophobas</taxon>
    </lineage>
</organism>
<dbReference type="EMBL" id="JALNTZ010000005">
    <property type="protein sequence ID" value="KAJ3650776.1"/>
    <property type="molecule type" value="Genomic_DNA"/>
</dbReference>
<feature type="signal peptide" evidence="2">
    <location>
        <begin position="1"/>
        <end position="18"/>
    </location>
</feature>
<dbReference type="InterPro" id="IPR001611">
    <property type="entry name" value="Leu-rich_rpt"/>
</dbReference>
<dbReference type="InterPro" id="IPR026906">
    <property type="entry name" value="LRR_5"/>
</dbReference>
<dbReference type="Pfam" id="PF13306">
    <property type="entry name" value="LRR_5"/>
    <property type="match status" value="1"/>
</dbReference>
<accession>A0AA38I8B0</accession>
<dbReference type="Pfam" id="PF13855">
    <property type="entry name" value="LRR_8"/>
    <property type="match status" value="1"/>
</dbReference>
<keyword evidence="1 2" id="KW-0732">Signal</keyword>
<proteinExistence type="predicted"/>
<keyword evidence="4" id="KW-1185">Reference proteome</keyword>
<gene>
    <name evidence="3" type="ORF">Zmor_016856</name>
</gene>
<evidence type="ECO:0000313" key="3">
    <source>
        <dbReference type="EMBL" id="KAJ3650776.1"/>
    </source>
</evidence>
<reference evidence="3" key="1">
    <citation type="journal article" date="2023" name="G3 (Bethesda)">
        <title>Whole genome assemblies of Zophobas morio and Tenebrio molitor.</title>
        <authorList>
            <person name="Kaur S."/>
            <person name="Stinson S.A."/>
            <person name="diCenzo G.C."/>
        </authorList>
    </citation>
    <scope>NUCLEOTIDE SEQUENCE</scope>
    <source>
        <strain evidence="3">QUZm001</strain>
    </source>
</reference>
<feature type="chain" id="PRO_5041305321" evidence="2">
    <location>
        <begin position="19"/>
        <end position="320"/>
    </location>
</feature>
<evidence type="ECO:0000256" key="2">
    <source>
        <dbReference type="SAM" id="SignalP"/>
    </source>
</evidence>
<dbReference type="Proteomes" id="UP001168821">
    <property type="component" value="Unassembled WGS sequence"/>
</dbReference>
<dbReference type="SUPFAM" id="SSF52058">
    <property type="entry name" value="L domain-like"/>
    <property type="match status" value="1"/>
</dbReference>
<evidence type="ECO:0000256" key="1">
    <source>
        <dbReference type="ARBA" id="ARBA00022729"/>
    </source>
</evidence>
<sequence>MFIFVYFTFIVLLTRIECFPLWGLDIDSAYEISDFLTAAGHPLDLPQIHTKLRIKNINGTIYKDTFSKLGKIESLEIASNHINQIEAGAICLSPTLRQFQIDFTGNDNNLSFHKNIFDNCEHLEELALIFNYELKPELDVDFFEYVSNLKTLVLRNFKIEHLTKAFITNLKFVSSLTLFNTQMKQIDGNVFEHLNNLEKLSLNLHMLTTLPKDLFKSTPKLTTLILANGNLTGLNWGEFDGLTSLKSLVLTQNHITSFDADKIATYMPELEALAVELNPLECKKLESFAEELTKKFEHPIQVTYKFDPGFYDECKAGIEI</sequence>
<comment type="caution">
    <text evidence="3">The sequence shown here is derived from an EMBL/GenBank/DDBJ whole genome shotgun (WGS) entry which is preliminary data.</text>
</comment>
<dbReference type="Gene3D" id="3.80.10.10">
    <property type="entry name" value="Ribonuclease Inhibitor"/>
    <property type="match status" value="1"/>
</dbReference>
<dbReference type="PANTHER" id="PTHR24373">
    <property type="entry name" value="SLIT RELATED LEUCINE-RICH REPEAT NEURONAL PROTEIN"/>
    <property type="match status" value="1"/>
</dbReference>
<dbReference type="AlphaFoldDB" id="A0AA38I8B0"/>
<dbReference type="PANTHER" id="PTHR24373:SF275">
    <property type="entry name" value="TIR DOMAIN-CONTAINING PROTEIN"/>
    <property type="match status" value="1"/>
</dbReference>